<reference evidence="2 3" key="1">
    <citation type="journal article" date="2023" name="Hortic Res">
        <title>The complete reference genome for grapevine (Vitis vinifera L.) genetics and breeding.</title>
        <authorList>
            <person name="Shi X."/>
            <person name="Cao S."/>
            <person name="Wang X."/>
            <person name="Huang S."/>
            <person name="Wang Y."/>
            <person name="Liu Z."/>
            <person name="Liu W."/>
            <person name="Leng X."/>
            <person name="Peng Y."/>
            <person name="Wang N."/>
            <person name="Wang Y."/>
            <person name="Ma Z."/>
            <person name="Xu X."/>
            <person name="Zhang F."/>
            <person name="Xue H."/>
            <person name="Zhong H."/>
            <person name="Wang Y."/>
            <person name="Zhang K."/>
            <person name="Velt A."/>
            <person name="Avia K."/>
            <person name="Holtgrawe D."/>
            <person name="Grimplet J."/>
            <person name="Matus J.T."/>
            <person name="Ware D."/>
            <person name="Wu X."/>
            <person name="Wang H."/>
            <person name="Liu C."/>
            <person name="Fang Y."/>
            <person name="Rustenholz C."/>
            <person name="Cheng Z."/>
            <person name="Xiao H."/>
            <person name="Zhou Y."/>
        </authorList>
    </citation>
    <scope>NUCLEOTIDE SEQUENCE [LARGE SCALE GENOMIC DNA]</scope>
    <source>
        <strain evidence="3">cv. Pinot noir / PN40024</strain>
        <tissue evidence="2">Leaf</tissue>
    </source>
</reference>
<evidence type="ECO:0000313" key="2">
    <source>
        <dbReference type="EMBL" id="WJZ98619.1"/>
    </source>
</evidence>
<keyword evidence="3" id="KW-1185">Reference proteome</keyword>
<dbReference type="Pfam" id="PF14223">
    <property type="entry name" value="Retrotran_gag_2"/>
    <property type="match status" value="1"/>
</dbReference>
<evidence type="ECO:0000313" key="3">
    <source>
        <dbReference type="Proteomes" id="UP001227230"/>
    </source>
</evidence>
<keyword evidence="1" id="KW-0175">Coiled coil</keyword>
<evidence type="ECO:0008006" key="4">
    <source>
        <dbReference type="Google" id="ProtNLM"/>
    </source>
</evidence>
<accession>A0ABY9CVU5</accession>
<sequence>MITKFTNIVNSLEALGKTYKELEKVMKILRSLPSKWDAKVIAIQEAKHLTKLPLEELIGSLMTYDINLAKKQQEVEDKKKNSIALKVTTKEEEEVEEEKEGEEDEDLSLITRKFNKLMRGEKFRGRSSGSQKSNASNGVQFRVEMKELQPLEANHSKLKEEFCTAAKSPFCCEMISQPFCTVLWNSS</sequence>
<proteinExistence type="predicted"/>
<name>A0ABY9CVU5_VITVI</name>
<protein>
    <recommendedName>
        <fullName evidence="4">UBN2 domain-containing protein</fullName>
    </recommendedName>
</protein>
<feature type="coiled-coil region" evidence="1">
    <location>
        <begin position="61"/>
        <end position="105"/>
    </location>
</feature>
<organism evidence="2 3">
    <name type="scientific">Vitis vinifera</name>
    <name type="common">Grape</name>
    <dbReference type="NCBI Taxonomy" id="29760"/>
    <lineage>
        <taxon>Eukaryota</taxon>
        <taxon>Viridiplantae</taxon>
        <taxon>Streptophyta</taxon>
        <taxon>Embryophyta</taxon>
        <taxon>Tracheophyta</taxon>
        <taxon>Spermatophyta</taxon>
        <taxon>Magnoliopsida</taxon>
        <taxon>eudicotyledons</taxon>
        <taxon>Gunneridae</taxon>
        <taxon>Pentapetalae</taxon>
        <taxon>rosids</taxon>
        <taxon>Vitales</taxon>
        <taxon>Vitaceae</taxon>
        <taxon>Viteae</taxon>
        <taxon>Vitis</taxon>
    </lineage>
</organism>
<dbReference type="EMBL" id="CP126658">
    <property type="protein sequence ID" value="WJZ98619.1"/>
    <property type="molecule type" value="Genomic_DNA"/>
</dbReference>
<dbReference type="Proteomes" id="UP001227230">
    <property type="component" value="Chromosome 11"/>
</dbReference>
<evidence type="ECO:0000256" key="1">
    <source>
        <dbReference type="SAM" id="Coils"/>
    </source>
</evidence>
<gene>
    <name evidence="2" type="ORF">VitviT2T_017131</name>
</gene>